<comment type="caution">
    <text evidence="3">The sequence shown here is derived from an EMBL/GenBank/DDBJ whole genome shotgun (WGS) entry which is preliminary data.</text>
</comment>
<dbReference type="InterPro" id="IPR040079">
    <property type="entry name" value="Glutathione_S-Trfase"/>
</dbReference>
<accession>A0A848QG85</accession>
<evidence type="ECO:0000259" key="1">
    <source>
        <dbReference type="PROSITE" id="PS50404"/>
    </source>
</evidence>
<dbReference type="PANTHER" id="PTHR44051:SF2">
    <property type="entry name" value="HYPOTHETICAL GLUTATHIONE S-TRANSFERASE LIKE PROTEIN"/>
    <property type="match status" value="1"/>
</dbReference>
<dbReference type="Pfam" id="PF13417">
    <property type="entry name" value="GST_N_3"/>
    <property type="match status" value="1"/>
</dbReference>
<dbReference type="PANTHER" id="PTHR44051">
    <property type="entry name" value="GLUTATHIONE S-TRANSFERASE-RELATED"/>
    <property type="match status" value="1"/>
</dbReference>
<sequence length="209" mass="23659">MSEGYTLHEDPRSGNCYKIKMVASYLGIPLTIRAYDILKGETRTPEFAANVSKANAIPVLEIQDDLGPRFIPESNAACWYLAEGSDLIPEGRFNRAEMLRWMFFEQNTHEPNIATLRFWYQFVGVDNLSEEQKAMITAKSNTAVSALRLLEDHLATRDWMVGDAATLADVVLFPYTQTAEESRFPLANYPAIGRWLERVENVPALTPPR</sequence>
<feature type="domain" description="GST C-terminal" evidence="2">
    <location>
        <begin position="91"/>
        <end position="209"/>
    </location>
</feature>
<dbReference type="SFLD" id="SFLDG00358">
    <property type="entry name" value="Main_(cytGST)"/>
    <property type="match status" value="1"/>
</dbReference>
<keyword evidence="3" id="KW-0808">Transferase</keyword>
<dbReference type="InterPro" id="IPR036282">
    <property type="entry name" value="Glutathione-S-Trfase_C_sf"/>
</dbReference>
<dbReference type="PROSITE" id="PS50404">
    <property type="entry name" value="GST_NTER"/>
    <property type="match status" value="1"/>
</dbReference>
<dbReference type="SUPFAM" id="SSF47616">
    <property type="entry name" value="GST C-terminal domain-like"/>
    <property type="match status" value="1"/>
</dbReference>
<dbReference type="PROSITE" id="PS50405">
    <property type="entry name" value="GST_CTER"/>
    <property type="match status" value="1"/>
</dbReference>
<dbReference type="AlphaFoldDB" id="A0A848QG85"/>
<dbReference type="InterPro" id="IPR004045">
    <property type="entry name" value="Glutathione_S-Trfase_N"/>
</dbReference>
<evidence type="ECO:0000313" key="3">
    <source>
        <dbReference type="EMBL" id="NMW32621.1"/>
    </source>
</evidence>
<reference evidence="3 4" key="1">
    <citation type="submission" date="2020-04" db="EMBL/GenBank/DDBJ databases">
        <authorList>
            <person name="Liu A."/>
        </authorList>
    </citation>
    <scope>NUCLEOTIDE SEQUENCE [LARGE SCALE GENOMIC DNA]</scope>
    <source>
        <strain evidence="3 4">RZ02</strain>
    </source>
</reference>
<evidence type="ECO:0000313" key="4">
    <source>
        <dbReference type="Proteomes" id="UP000561181"/>
    </source>
</evidence>
<protein>
    <submittedName>
        <fullName evidence="3">Glutathione S-transferase family protein</fullName>
    </submittedName>
</protein>
<dbReference type="Proteomes" id="UP000561181">
    <property type="component" value="Unassembled WGS sequence"/>
</dbReference>
<feature type="domain" description="GST N-terminal" evidence="1">
    <location>
        <begin position="3"/>
        <end position="89"/>
    </location>
</feature>
<dbReference type="Pfam" id="PF00043">
    <property type="entry name" value="GST_C"/>
    <property type="match status" value="1"/>
</dbReference>
<evidence type="ECO:0000259" key="2">
    <source>
        <dbReference type="PROSITE" id="PS50405"/>
    </source>
</evidence>
<dbReference type="InterPro" id="IPR010987">
    <property type="entry name" value="Glutathione-S-Trfase_C-like"/>
</dbReference>
<dbReference type="EMBL" id="JABCRE010000003">
    <property type="protein sequence ID" value="NMW32621.1"/>
    <property type="molecule type" value="Genomic_DNA"/>
</dbReference>
<name>A0A848QG85_9SPHN</name>
<proteinExistence type="predicted"/>
<dbReference type="Gene3D" id="1.20.1050.10">
    <property type="match status" value="1"/>
</dbReference>
<dbReference type="RefSeq" id="WP_170013361.1">
    <property type="nucleotide sequence ID" value="NZ_JABCRE010000003.1"/>
</dbReference>
<gene>
    <name evidence="3" type="ORF">HKD42_11160</name>
</gene>
<keyword evidence="4" id="KW-1185">Reference proteome</keyword>
<organism evidence="3 4">
    <name type="scientific">Pontixanthobacter rizhaonensis</name>
    <dbReference type="NCBI Taxonomy" id="2730337"/>
    <lineage>
        <taxon>Bacteria</taxon>
        <taxon>Pseudomonadati</taxon>
        <taxon>Pseudomonadota</taxon>
        <taxon>Alphaproteobacteria</taxon>
        <taxon>Sphingomonadales</taxon>
        <taxon>Erythrobacteraceae</taxon>
        <taxon>Pontixanthobacter</taxon>
    </lineage>
</organism>
<dbReference type="Gene3D" id="3.40.30.10">
    <property type="entry name" value="Glutaredoxin"/>
    <property type="match status" value="1"/>
</dbReference>
<dbReference type="SUPFAM" id="SSF52833">
    <property type="entry name" value="Thioredoxin-like"/>
    <property type="match status" value="1"/>
</dbReference>
<dbReference type="InterPro" id="IPR036249">
    <property type="entry name" value="Thioredoxin-like_sf"/>
</dbReference>
<dbReference type="GO" id="GO:0016740">
    <property type="term" value="F:transferase activity"/>
    <property type="evidence" value="ECO:0007669"/>
    <property type="project" value="UniProtKB-KW"/>
</dbReference>
<dbReference type="SFLD" id="SFLDS00019">
    <property type="entry name" value="Glutathione_Transferase_(cytos"/>
    <property type="match status" value="1"/>
</dbReference>
<dbReference type="InterPro" id="IPR004046">
    <property type="entry name" value="GST_C"/>
</dbReference>